<organism evidence="2 3">
    <name type="scientific">Hazenella coriacea</name>
    <dbReference type="NCBI Taxonomy" id="1179467"/>
    <lineage>
        <taxon>Bacteria</taxon>
        <taxon>Bacillati</taxon>
        <taxon>Bacillota</taxon>
        <taxon>Bacilli</taxon>
        <taxon>Bacillales</taxon>
        <taxon>Thermoactinomycetaceae</taxon>
        <taxon>Hazenella</taxon>
    </lineage>
</organism>
<keyword evidence="1" id="KW-0812">Transmembrane</keyword>
<dbReference type="Proteomes" id="UP000294937">
    <property type="component" value="Unassembled WGS sequence"/>
</dbReference>
<evidence type="ECO:0008006" key="4">
    <source>
        <dbReference type="Google" id="ProtNLM"/>
    </source>
</evidence>
<feature type="transmembrane region" description="Helical" evidence="1">
    <location>
        <begin position="89"/>
        <end position="111"/>
    </location>
</feature>
<protein>
    <recommendedName>
        <fullName evidence="4">ABC-2 type transport system permease protein</fullName>
    </recommendedName>
</protein>
<dbReference type="EMBL" id="SMAG01000001">
    <property type="protein sequence ID" value="TCS96882.1"/>
    <property type="molecule type" value="Genomic_DNA"/>
</dbReference>
<evidence type="ECO:0000313" key="3">
    <source>
        <dbReference type="Proteomes" id="UP000294937"/>
    </source>
</evidence>
<evidence type="ECO:0000313" key="2">
    <source>
        <dbReference type="EMBL" id="TCS96882.1"/>
    </source>
</evidence>
<gene>
    <name evidence="2" type="ORF">EDD58_101527</name>
</gene>
<proteinExistence type="predicted"/>
<name>A0A4R3LAZ3_9BACL</name>
<keyword evidence="1" id="KW-0472">Membrane</keyword>
<feature type="transmembrane region" description="Helical" evidence="1">
    <location>
        <begin position="123"/>
        <end position="141"/>
    </location>
</feature>
<evidence type="ECO:0000256" key="1">
    <source>
        <dbReference type="SAM" id="Phobius"/>
    </source>
</evidence>
<feature type="transmembrane region" description="Helical" evidence="1">
    <location>
        <begin position="12"/>
        <end position="33"/>
    </location>
</feature>
<dbReference type="AlphaFoldDB" id="A0A4R3LAZ3"/>
<keyword evidence="3" id="KW-1185">Reference proteome</keyword>
<sequence length="213" mass="24873">MVRRMSFDWKAMGAAAYVPVVTLLGLIAFFFISPYRGETVSAITFVEILVPIQMSWWSIFLLQEYLQEEGGETLFSYPMSRMKIGFLRIFTFWILFMLMLTLFLGGMSYIYGENYFLSMFVQISYQSFFYTWFAFLVMVFLKNTTWAIGIVFAYATTQILTNGNLISFINVYEFNMKLIPVNQLVDPAIHAILLGVVCLIFAQWELNRLERYS</sequence>
<dbReference type="OrthoDB" id="2966946at2"/>
<feature type="transmembrane region" description="Helical" evidence="1">
    <location>
        <begin position="188"/>
        <end position="206"/>
    </location>
</feature>
<dbReference type="RefSeq" id="WP_131923259.1">
    <property type="nucleotide sequence ID" value="NZ_SMAG01000001.1"/>
</dbReference>
<feature type="transmembrane region" description="Helical" evidence="1">
    <location>
        <begin position="39"/>
        <end position="62"/>
    </location>
</feature>
<reference evidence="2 3" key="1">
    <citation type="submission" date="2019-03" db="EMBL/GenBank/DDBJ databases">
        <title>Genomic Encyclopedia of Type Strains, Phase IV (KMG-IV): sequencing the most valuable type-strain genomes for metagenomic binning, comparative biology and taxonomic classification.</title>
        <authorList>
            <person name="Goeker M."/>
        </authorList>
    </citation>
    <scope>NUCLEOTIDE SEQUENCE [LARGE SCALE GENOMIC DNA]</scope>
    <source>
        <strain evidence="2 3">DSM 45707</strain>
    </source>
</reference>
<accession>A0A4R3LAZ3</accession>
<comment type="caution">
    <text evidence="2">The sequence shown here is derived from an EMBL/GenBank/DDBJ whole genome shotgun (WGS) entry which is preliminary data.</text>
</comment>
<feature type="transmembrane region" description="Helical" evidence="1">
    <location>
        <begin position="148"/>
        <end position="168"/>
    </location>
</feature>
<keyword evidence="1" id="KW-1133">Transmembrane helix</keyword>